<feature type="region of interest" description="Disordered" evidence="1">
    <location>
        <begin position="528"/>
        <end position="550"/>
    </location>
</feature>
<organism evidence="2 3">
    <name type="scientific">Stentor coeruleus</name>
    <dbReference type="NCBI Taxonomy" id="5963"/>
    <lineage>
        <taxon>Eukaryota</taxon>
        <taxon>Sar</taxon>
        <taxon>Alveolata</taxon>
        <taxon>Ciliophora</taxon>
        <taxon>Postciliodesmatophora</taxon>
        <taxon>Heterotrichea</taxon>
        <taxon>Heterotrichida</taxon>
        <taxon>Stentoridae</taxon>
        <taxon>Stentor</taxon>
    </lineage>
</organism>
<sequence>MLPRLKTQGPQEPSTWHGSDGRFTAHYLSRFYQDNSMKKAYKTTQAHSKYFEKEHFFNQEIDKIERNKFVLKNISKEKEKFDKIRKRVLTEKRTIEKKVKNAAVMIQKNIRGYLCRKHHMIEMEELKTAKLGISMRSMRRYVGQCCVYLADNIVEASIVIQKHIRRYQAMKVLKDMKRKDKAARVITRFFRVVKNRSKFHKSMEVLVWKKKVKDLKKRVKWNRFKAWWKAHRLQFKVLKKKMRSRNSSYYKKPLSRSRMGSHDELPRSRKSSTLLLHMHDHGIMDKLIKSHHQSIDVGIPHFLEAPGEKLDVIDKIEEVPIEESITLTIDANLFNPSTTKTLDEIQSKPNEEEDILDDEIDEDFSSVEYYEGDEEEGDDEEMEEGNEEQGQIEGQEIQEGDANIQEQELEEGVGVEKDDKNLKKKEEESEKPIPSHRRPTAAYNSWKKKPPSPEAPPKEIYPPPRHLLVWTKCRKIYKNQTKKYRKKIPLWKPPLTAHEVEARKLPKIIKKPIRIPEFLEPYTFVAPSETPESPIKLNEDEENENFSVDSDTSYEYEPAEYRSTGLSVALPQLYSIVKSYGKNADLLMMNPKRTSSIG</sequence>
<dbReference type="PROSITE" id="PS50096">
    <property type="entry name" value="IQ"/>
    <property type="match status" value="2"/>
</dbReference>
<dbReference type="AlphaFoldDB" id="A0A1R2CXC7"/>
<evidence type="ECO:0000313" key="2">
    <source>
        <dbReference type="EMBL" id="OMJ93621.1"/>
    </source>
</evidence>
<dbReference type="EMBL" id="MPUH01000039">
    <property type="protein sequence ID" value="OMJ93621.1"/>
    <property type="molecule type" value="Genomic_DNA"/>
</dbReference>
<feature type="compositionally biased region" description="Basic and acidic residues" evidence="1">
    <location>
        <begin position="414"/>
        <end position="433"/>
    </location>
</feature>
<keyword evidence="3" id="KW-1185">Reference proteome</keyword>
<dbReference type="SMART" id="SM00015">
    <property type="entry name" value="IQ"/>
    <property type="match status" value="3"/>
</dbReference>
<feature type="compositionally biased region" description="Low complexity" evidence="1">
    <location>
        <begin position="388"/>
        <end position="401"/>
    </location>
</feature>
<dbReference type="InterPro" id="IPR000048">
    <property type="entry name" value="IQ_motif_EF-hand-BS"/>
</dbReference>
<proteinExistence type="predicted"/>
<evidence type="ECO:0000313" key="3">
    <source>
        <dbReference type="Proteomes" id="UP000187209"/>
    </source>
</evidence>
<accession>A0A1R2CXC7</accession>
<dbReference type="Gene3D" id="1.20.5.190">
    <property type="match status" value="1"/>
</dbReference>
<gene>
    <name evidence="2" type="ORF">SteCoe_3312</name>
</gene>
<name>A0A1R2CXC7_9CILI</name>
<dbReference type="OrthoDB" id="327083at2759"/>
<protein>
    <submittedName>
        <fullName evidence="2">Uncharacterized protein</fullName>
    </submittedName>
</protein>
<comment type="caution">
    <text evidence="2">The sequence shown here is derived from an EMBL/GenBank/DDBJ whole genome shotgun (WGS) entry which is preliminary data.</text>
</comment>
<feature type="region of interest" description="Disordered" evidence="1">
    <location>
        <begin position="357"/>
        <end position="463"/>
    </location>
</feature>
<dbReference type="Pfam" id="PF00612">
    <property type="entry name" value="IQ"/>
    <property type="match status" value="2"/>
</dbReference>
<dbReference type="Proteomes" id="UP000187209">
    <property type="component" value="Unassembled WGS sequence"/>
</dbReference>
<reference evidence="2 3" key="1">
    <citation type="submission" date="2016-11" db="EMBL/GenBank/DDBJ databases">
        <title>The macronuclear genome of Stentor coeruleus: a giant cell with tiny introns.</title>
        <authorList>
            <person name="Slabodnick M."/>
            <person name="Ruby J.G."/>
            <person name="Reiff S.B."/>
            <person name="Swart E.C."/>
            <person name="Gosai S."/>
            <person name="Prabakaran S."/>
            <person name="Witkowska E."/>
            <person name="Larue G.E."/>
            <person name="Fisher S."/>
            <person name="Freeman R.M."/>
            <person name="Gunawardena J."/>
            <person name="Chu W."/>
            <person name="Stover N.A."/>
            <person name="Gregory B.D."/>
            <person name="Nowacki M."/>
            <person name="Derisi J."/>
            <person name="Roy S.W."/>
            <person name="Marshall W.F."/>
            <person name="Sood P."/>
        </authorList>
    </citation>
    <scope>NUCLEOTIDE SEQUENCE [LARGE SCALE GENOMIC DNA]</scope>
    <source>
        <strain evidence="2">WM001</strain>
    </source>
</reference>
<feature type="compositionally biased region" description="Acidic residues" evidence="1">
    <location>
        <begin position="357"/>
        <end position="387"/>
    </location>
</feature>
<evidence type="ECO:0000256" key="1">
    <source>
        <dbReference type="SAM" id="MobiDB-lite"/>
    </source>
</evidence>
<feature type="region of interest" description="Disordered" evidence="1">
    <location>
        <begin position="246"/>
        <end position="267"/>
    </location>
</feature>
<feature type="compositionally biased region" description="Pro residues" evidence="1">
    <location>
        <begin position="452"/>
        <end position="463"/>
    </location>
</feature>